<feature type="binding site" evidence="10">
    <location>
        <position position="250"/>
    </location>
    <ligand>
        <name>[2Fe-2S] cluster</name>
        <dbReference type="ChEBI" id="CHEBI:190135"/>
    </ligand>
</feature>
<feature type="binding site" evidence="10">
    <location>
        <position position="260"/>
    </location>
    <ligand>
        <name>[2Fe-2S] cluster</name>
        <dbReference type="ChEBI" id="CHEBI:190135"/>
    </ligand>
</feature>
<dbReference type="GeneID" id="89955906"/>
<comment type="cofactor">
    <cofactor evidence="10">
        <name>[2Fe-2S] cluster</name>
        <dbReference type="ChEBI" id="CHEBI:190135"/>
    </cofactor>
</comment>
<dbReference type="InterPro" id="IPR046408">
    <property type="entry name" value="CIAPIN1"/>
</dbReference>
<comment type="similarity">
    <text evidence="2 10">Belongs to the anamorsin family.</text>
</comment>
<evidence type="ECO:0000256" key="3">
    <source>
        <dbReference type="ARBA" id="ARBA00022485"/>
    </source>
</evidence>
<comment type="domain">
    <text evidence="10">The C-terminal domain binds 2 Fe-S clusters but is otherwise mostly in an intrinsically disordered conformation.</text>
</comment>
<dbReference type="InterPro" id="IPR007785">
    <property type="entry name" value="Anamorsin"/>
</dbReference>
<dbReference type="SUPFAM" id="SSF53335">
    <property type="entry name" value="S-adenosyl-L-methionine-dependent methyltransferases"/>
    <property type="match status" value="1"/>
</dbReference>
<feature type="binding site" evidence="10">
    <location>
        <position position="303"/>
    </location>
    <ligand>
        <name>[4Fe-4S] cluster</name>
        <dbReference type="ChEBI" id="CHEBI:49883"/>
    </ligand>
</feature>
<evidence type="ECO:0000256" key="4">
    <source>
        <dbReference type="ARBA" id="ARBA00022490"/>
    </source>
</evidence>
<dbReference type="GO" id="GO:0016226">
    <property type="term" value="P:iron-sulfur cluster assembly"/>
    <property type="evidence" value="ECO:0007669"/>
    <property type="project" value="UniProtKB-UniRule"/>
</dbReference>
<keyword evidence="7 10" id="KW-0408">Iron</keyword>
<evidence type="ECO:0000256" key="7">
    <source>
        <dbReference type="ARBA" id="ARBA00023004"/>
    </source>
</evidence>
<dbReference type="GO" id="GO:0046872">
    <property type="term" value="F:metal ion binding"/>
    <property type="evidence" value="ECO:0007669"/>
    <property type="project" value="UniProtKB-KW"/>
</dbReference>
<dbReference type="EMBL" id="JASEJX010000030">
    <property type="protein sequence ID" value="KAK4511015.1"/>
    <property type="molecule type" value="Genomic_DNA"/>
</dbReference>
<comment type="domain">
    <text evidence="10">The twin Cx2C motifs are involved in the recognition by the mitochondrial MIA40-ERV1 disulfide relay system. The formation of 2 disulfide bonds in the Cx2C motifs through dithiol/disulfide exchange reactions effectively traps the protein in the mitochondrial intermembrane space.</text>
</comment>
<dbReference type="InterPro" id="IPR029063">
    <property type="entry name" value="SAM-dependent_MTases_sf"/>
</dbReference>
<comment type="domain">
    <text evidence="10">The N-terminal domain has structural similarity with S-adenosyl-L-methionine-dependent methyltransferases, but does not bind S-adenosyl-L-methionine. It is required for correct assembly of the 2 Fe-S clusters.</text>
</comment>
<dbReference type="Proteomes" id="UP001304243">
    <property type="component" value="Unassembled WGS sequence"/>
</dbReference>
<keyword evidence="8 10" id="KW-0411">Iron-sulfur</keyword>
<accession>A0AAN7D8R2</accession>
<dbReference type="PANTHER" id="PTHR13273">
    <property type="entry name" value="ANAMORSIN"/>
    <property type="match status" value="1"/>
</dbReference>
<dbReference type="RefSeq" id="XP_064677681.1">
    <property type="nucleotide sequence ID" value="XM_064831401.1"/>
</dbReference>
<proteinExistence type="inferred from homology"/>
<feature type="region of interest" description="Fe-S binding site B" evidence="10">
    <location>
        <begin position="303"/>
        <end position="317"/>
    </location>
</feature>
<keyword evidence="9 10" id="KW-0496">Mitochondrion</keyword>
<dbReference type="AlphaFoldDB" id="A0AAN7D8R2"/>
<keyword evidence="6 10" id="KW-0479">Metal-binding</keyword>
<feature type="short sequence motif" description="Cx2C motif 1" evidence="10">
    <location>
        <begin position="303"/>
        <end position="306"/>
    </location>
</feature>
<evidence type="ECO:0000256" key="5">
    <source>
        <dbReference type="ARBA" id="ARBA00022714"/>
    </source>
</evidence>
<evidence type="ECO:0000256" key="1">
    <source>
        <dbReference type="ARBA" id="ARBA00001966"/>
    </source>
</evidence>
<comment type="subcellular location">
    <subcellularLocation>
        <location evidence="10">Cytoplasm</location>
    </subcellularLocation>
    <subcellularLocation>
        <location evidence="10">Mitochondrion intermembrane space</location>
    </subcellularLocation>
</comment>
<reference evidence="13 14" key="1">
    <citation type="submission" date="2022-11" db="EMBL/GenBank/DDBJ databases">
        <title>Mucor velutinosus strain NIH1002 WGS.</title>
        <authorList>
            <person name="Subramanian P."/>
            <person name="Mullikin J.C."/>
            <person name="Segre J.A."/>
            <person name="Zelazny A.M."/>
        </authorList>
    </citation>
    <scope>NUCLEOTIDE SEQUENCE [LARGE SCALE GENOMIC DNA]</scope>
    <source>
        <strain evidence="13 14">NIH1002</strain>
    </source>
</reference>
<keyword evidence="5 10" id="KW-0001">2Fe-2S</keyword>
<evidence type="ECO:0008006" key="15">
    <source>
        <dbReference type="Google" id="ProtNLM"/>
    </source>
</evidence>
<protein>
    <recommendedName>
        <fullName evidence="15">Anamorsin homolog</fullName>
    </recommendedName>
</protein>
<comment type="caution">
    <text evidence="13">The sequence shown here is derived from an EMBL/GenBank/DDBJ whole genome shotgun (WGS) entry which is preliminary data.</text>
</comment>
<dbReference type="PANTHER" id="PTHR13273:SF14">
    <property type="entry name" value="ANAMORSIN"/>
    <property type="match status" value="1"/>
</dbReference>
<gene>
    <name evidence="13" type="ORF">ATC70_012220</name>
</gene>
<dbReference type="GO" id="GO:0005758">
    <property type="term" value="C:mitochondrial intermembrane space"/>
    <property type="evidence" value="ECO:0007669"/>
    <property type="project" value="UniProtKB-SubCell"/>
</dbReference>
<dbReference type="Pfam" id="PF05093">
    <property type="entry name" value="CIAPIN1"/>
    <property type="match status" value="1"/>
</dbReference>
<dbReference type="Pfam" id="PF20922">
    <property type="entry name" value="Anamorsin_N"/>
    <property type="match status" value="1"/>
</dbReference>
<name>A0AAN7D8R2_9FUNG</name>
<feature type="binding site" evidence="10">
    <location>
        <position position="265"/>
    </location>
    <ligand>
        <name>[2Fe-2S] cluster</name>
        <dbReference type="ChEBI" id="CHEBI:190135"/>
    </ligand>
</feature>
<evidence type="ECO:0000313" key="14">
    <source>
        <dbReference type="Proteomes" id="UP001304243"/>
    </source>
</evidence>
<dbReference type="Gene3D" id="3.40.50.150">
    <property type="entry name" value="Vaccinia Virus protein VP39"/>
    <property type="match status" value="1"/>
</dbReference>
<feature type="domain" description="Anamorsin C-terminal" evidence="11">
    <location>
        <begin position="245"/>
        <end position="333"/>
    </location>
</feature>
<evidence type="ECO:0000256" key="2">
    <source>
        <dbReference type="ARBA" id="ARBA00008169"/>
    </source>
</evidence>
<sequence length="346" mass="38257">MRMDALEKESILFTAPVTINEAAFMRIKHDTAQKVGSSGSVLFEVIERIAQAPLRNNSVDRIYSNLFLPTVSIHTPMILSRYLATLKNDGQLLLQEPILLQDLSNTVCPISRKQEELVSLLKLAGFVHVSVKAILPVTDQDLSAIIQLWGVPQDELNRGMVTRLSGKFGMIQILAKKPGYNVGQKMALNFKKKSSTQSTSSKAEKKKVWLINTNNDDEGIDMELEDEEELLDEKDKIRPNKASLTRPDNCDLADGKRKACKGCTCGREEGDEEEAGNVVALDMMDDIEEVIEVDPTPKESSGCGSCSLGDAFRCSTCPYMGMPAFNDGDKIKLGGMFEIDDIDDFL</sequence>
<dbReference type="GO" id="GO:0009055">
    <property type="term" value="F:electron transfer activity"/>
    <property type="evidence" value="ECO:0007669"/>
    <property type="project" value="UniProtKB-UniRule"/>
</dbReference>
<feature type="short sequence motif" description="Cx2C motif 2" evidence="10">
    <location>
        <begin position="314"/>
        <end position="317"/>
    </location>
</feature>
<feature type="binding site" evidence="10">
    <location>
        <position position="314"/>
    </location>
    <ligand>
        <name>[4Fe-4S] cluster</name>
        <dbReference type="ChEBI" id="CHEBI:49883"/>
    </ligand>
</feature>
<organism evidence="13 14">
    <name type="scientific">Mucor velutinosus</name>
    <dbReference type="NCBI Taxonomy" id="708070"/>
    <lineage>
        <taxon>Eukaryota</taxon>
        <taxon>Fungi</taxon>
        <taxon>Fungi incertae sedis</taxon>
        <taxon>Mucoromycota</taxon>
        <taxon>Mucoromycotina</taxon>
        <taxon>Mucoromycetes</taxon>
        <taxon>Mucorales</taxon>
        <taxon>Mucorineae</taxon>
        <taxon>Mucoraceae</taxon>
        <taxon>Mucor</taxon>
    </lineage>
</organism>
<comment type="cofactor">
    <cofactor evidence="1 10">
        <name>[4Fe-4S] cluster</name>
        <dbReference type="ChEBI" id="CHEBI:49883"/>
    </cofactor>
</comment>
<evidence type="ECO:0000259" key="11">
    <source>
        <dbReference type="Pfam" id="PF05093"/>
    </source>
</evidence>
<evidence type="ECO:0000259" key="12">
    <source>
        <dbReference type="Pfam" id="PF20922"/>
    </source>
</evidence>
<keyword evidence="3 10" id="KW-0004">4Fe-4S</keyword>
<feature type="binding site" evidence="10">
    <location>
        <position position="317"/>
    </location>
    <ligand>
        <name>[4Fe-4S] cluster</name>
        <dbReference type="ChEBI" id="CHEBI:49883"/>
    </ligand>
</feature>
<keyword evidence="4 10" id="KW-0963">Cytoplasm</keyword>
<feature type="domain" description="Anamorsin N-terminal" evidence="12">
    <location>
        <begin position="14"/>
        <end position="184"/>
    </location>
</feature>
<evidence type="ECO:0000256" key="10">
    <source>
        <dbReference type="HAMAP-Rule" id="MF_03115"/>
    </source>
</evidence>
<feature type="binding site" evidence="10">
    <location>
        <position position="306"/>
    </location>
    <ligand>
        <name>[4Fe-4S] cluster</name>
        <dbReference type="ChEBI" id="CHEBI:49883"/>
    </ligand>
</feature>
<feature type="binding site" evidence="10">
    <location>
        <position position="263"/>
    </location>
    <ligand>
        <name>[2Fe-2S] cluster</name>
        <dbReference type="ChEBI" id="CHEBI:190135"/>
    </ligand>
</feature>
<evidence type="ECO:0000313" key="13">
    <source>
        <dbReference type="EMBL" id="KAK4511015.1"/>
    </source>
</evidence>
<dbReference type="InterPro" id="IPR049011">
    <property type="entry name" value="Anamorsin_N_metazoan"/>
</dbReference>
<dbReference type="GO" id="GO:0051537">
    <property type="term" value="F:2 iron, 2 sulfur cluster binding"/>
    <property type="evidence" value="ECO:0007669"/>
    <property type="project" value="UniProtKB-UniRule"/>
</dbReference>
<evidence type="ECO:0000256" key="6">
    <source>
        <dbReference type="ARBA" id="ARBA00022723"/>
    </source>
</evidence>
<evidence type="ECO:0000256" key="8">
    <source>
        <dbReference type="ARBA" id="ARBA00023014"/>
    </source>
</evidence>
<keyword evidence="14" id="KW-1185">Reference proteome</keyword>
<comment type="caution">
    <text evidence="10">Lacks conserved residue(s) required for the propagation of feature annotation.</text>
</comment>
<dbReference type="HAMAP" id="MF_03115">
    <property type="entry name" value="Anamorsin"/>
    <property type="match status" value="1"/>
</dbReference>
<dbReference type="GO" id="GO:0051539">
    <property type="term" value="F:4 iron, 4 sulfur cluster binding"/>
    <property type="evidence" value="ECO:0007669"/>
    <property type="project" value="UniProtKB-KW"/>
</dbReference>
<evidence type="ECO:0000256" key="9">
    <source>
        <dbReference type="ARBA" id="ARBA00023128"/>
    </source>
</evidence>